<dbReference type="InterPro" id="IPR001841">
    <property type="entry name" value="Znf_RING"/>
</dbReference>
<dbReference type="EMBL" id="HBHW01009872">
    <property type="protein sequence ID" value="CAE0039541.1"/>
    <property type="molecule type" value="Transcribed_RNA"/>
</dbReference>
<keyword evidence="7" id="KW-0479">Metal-binding</keyword>
<evidence type="ECO:0000256" key="3">
    <source>
        <dbReference type="ARBA" id="ARBA00004906"/>
    </source>
</evidence>
<dbReference type="PROSITE" id="PS50089">
    <property type="entry name" value="ZF_RING_2"/>
    <property type="match status" value="1"/>
</dbReference>
<evidence type="ECO:0000313" key="18">
    <source>
        <dbReference type="EMBL" id="CAE0039545.1"/>
    </source>
</evidence>
<dbReference type="Pfam" id="PF11145">
    <property type="entry name" value="DUF2921"/>
    <property type="match status" value="1"/>
</dbReference>
<dbReference type="GO" id="GO:0012505">
    <property type="term" value="C:endomembrane system"/>
    <property type="evidence" value="ECO:0007669"/>
    <property type="project" value="UniProtKB-SubCell"/>
</dbReference>
<reference evidence="19" key="1">
    <citation type="submission" date="2021-01" db="EMBL/GenBank/DDBJ databases">
        <authorList>
            <person name="Corre E."/>
            <person name="Pelletier E."/>
            <person name="Niang G."/>
            <person name="Scheremetjew M."/>
            <person name="Finn R."/>
            <person name="Kale V."/>
            <person name="Holt S."/>
            <person name="Cochrane G."/>
            <person name="Meng A."/>
            <person name="Brown T."/>
            <person name="Cohen L."/>
        </authorList>
    </citation>
    <scope>NUCLEOTIDE SEQUENCE</scope>
    <source>
        <strain evidence="19">CCMP 769</strain>
    </source>
</reference>
<evidence type="ECO:0000256" key="2">
    <source>
        <dbReference type="ARBA" id="ARBA00004127"/>
    </source>
</evidence>
<dbReference type="AlphaFoldDB" id="A0A7S2ZGL4"/>
<feature type="transmembrane region" description="Helical" evidence="15">
    <location>
        <begin position="513"/>
        <end position="530"/>
    </location>
</feature>
<dbReference type="GO" id="GO:0043161">
    <property type="term" value="P:proteasome-mediated ubiquitin-dependent protein catabolic process"/>
    <property type="evidence" value="ECO:0007669"/>
    <property type="project" value="TreeGrafter"/>
</dbReference>
<evidence type="ECO:0000256" key="5">
    <source>
        <dbReference type="ARBA" id="ARBA00022679"/>
    </source>
</evidence>
<dbReference type="InterPro" id="IPR050731">
    <property type="entry name" value="HRD1_E3_ubiq-ligases"/>
</dbReference>
<proteinExistence type="predicted"/>
<dbReference type="EMBL" id="HBHW01009877">
    <property type="protein sequence ID" value="CAE0039546.1"/>
    <property type="molecule type" value="Transcribed_RNA"/>
</dbReference>
<feature type="domain" description="RING-type" evidence="16">
    <location>
        <begin position="597"/>
        <end position="639"/>
    </location>
</feature>
<keyword evidence="8" id="KW-0732">Signal</keyword>
<keyword evidence="9 14" id="KW-0863">Zinc-finger</keyword>
<evidence type="ECO:0000256" key="10">
    <source>
        <dbReference type="ARBA" id="ARBA00022786"/>
    </source>
</evidence>
<dbReference type="InterPro" id="IPR021319">
    <property type="entry name" value="DUF2921"/>
</dbReference>
<comment type="catalytic activity">
    <reaction evidence="1">
        <text>S-ubiquitinyl-[E2 ubiquitin-conjugating enzyme]-L-cysteine + [acceptor protein]-L-lysine = [E2 ubiquitin-conjugating enzyme]-L-cysteine + N(6)-ubiquitinyl-[acceptor protein]-L-lysine.</text>
        <dbReference type="EC" id="2.3.2.27"/>
    </reaction>
</comment>
<evidence type="ECO:0000256" key="13">
    <source>
        <dbReference type="ARBA" id="ARBA00023136"/>
    </source>
</evidence>
<name>A0A7S2ZGL4_9RHOD</name>
<keyword evidence="6 15" id="KW-0812">Transmembrane</keyword>
<dbReference type="Pfam" id="PF13639">
    <property type="entry name" value="zf-RING_2"/>
    <property type="match status" value="1"/>
</dbReference>
<evidence type="ECO:0000313" key="17">
    <source>
        <dbReference type="EMBL" id="CAE0039541.1"/>
    </source>
</evidence>
<evidence type="ECO:0000256" key="8">
    <source>
        <dbReference type="ARBA" id="ARBA00022729"/>
    </source>
</evidence>
<sequence length="645" mass="72984">MPAFANGAIGGGFPPYFAANVVAGPRLIFALLVALLVANMTRAKFQTLSTVHSKSGVERSSKVDRVLSDYAQNKTVHAPIPESTYPLNLKRDYDGSWSVAVNDTFPFGDAPDPEFAKQDLLFENTDGFASLNAENHPREKLGSDMHYVDGEIILRDGAYRTFRDVLIKVIGVYKVHEGVIMLVGDFLYEDNALHRLYELVSEQKGSWKLSEEAFTNALAADVERQRDHYLGRGSKLGSHPVQSKCDFEAVFYVAPGHFSGTSPSPRELASHEGNNSEYIKMNGNITSKECGTSAEIQLATFDRETLFVKAINYTLLVTFVAFTQVLVLIRQMEMTSTPAGANRVSLLSVGLQTVSDSYLFLAHLVMGMFAQRFSTLFNAFAIAAFFKFIIFSIFEMRYMLMIWKARRPSGFSGGWDAMRRELSILYSRFYGSLLFGLIILYRLQKYMRVFVFALYSFWVPQIFLSIFEDHRRPLHPLYIVGMSATRLAIPLYFLCCPRNFLHVRPQYTTGNWLMAWVAFQASILLLQHRYGARCLIPKRFLPEKYDYYRMLTEPAARVERLGDVEAGNLDAIVPVSDTHLRGKKVSIGYAGPRLVDCVICMANVNLNGPNRMATPCEHVFHEECLQQWMDEKMECPTCRRPLPPP</sequence>
<dbReference type="InterPro" id="IPR013083">
    <property type="entry name" value="Znf_RING/FYVE/PHD"/>
</dbReference>
<evidence type="ECO:0000256" key="14">
    <source>
        <dbReference type="PROSITE-ProRule" id="PRU00175"/>
    </source>
</evidence>
<keyword evidence="5" id="KW-0808">Transferase</keyword>
<comment type="pathway">
    <text evidence="3">Protein modification; protein ubiquitination.</text>
</comment>
<evidence type="ECO:0000256" key="6">
    <source>
        <dbReference type="ARBA" id="ARBA00022692"/>
    </source>
</evidence>
<comment type="subcellular location">
    <subcellularLocation>
        <location evidence="2">Endomembrane system</location>
        <topology evidence="2">Multi-pass membrane protein</topology>
    </subcellularLocation>
</comment>
<dbReference type="EMBL" id="HBHW01009876">
    <property type="protein sequence ID" value="CAE0039545.1"/>
    <property type="molecule type" value="Transcribed_RNA"/>
</dbReference>
<dbReference type="SMART" id="SM00744">
    <property type="entry name" value="RINGv"/>
    <property type="match status" value="1"/>
</dbReference>
<dbReference type="Gene3D" id="3.30.40.10">
    <property type="entry name" value="Zinc/RING finger domain, C3HC4 (zinc finger)"/>
    <property type="match status" value="1"/>
</dbReference>
<evidence type="ECO:0000256" key="1">
    <source>
        <dbReference type="ARBA" id="ARBA00000900"/>
    </source>
</evidence>
<evidence type="ECO:0000256" key="9">
    <source>
        <dbReference type="ARBA" id="ARBA00022771"/>
    </source>
</evidence>
<keyword evidence="10" id="KW-0833">Ubl conjugation pathway</keyword>
<dbReference type="PANTHER" id="PTHR22763">
    <property type="entry name" value="RING ZINC FINGER PROTEIN"/>
    <property type="match status" value="1"/>
</dbReference>
<evidence type="ECO:0000256" key="4">
    <source>
        <dbReference type="ARBA" id="ARBA00012483"/>
    </source>
</evidence>
<accession>A0A7S2ZGL4</accession>
<feature type="transmembrane region" description="Helical" evidence="15">
    <location>
        <begin position="376"/>
        <end position="394"/>
    </location>
</feature>
<feature type="transmembrane region" description="Helical" evidence="15">
    <location>
        <begin position="449"/>
        <end position="467"/>
    </location>
</feature>
<dbReference type="GO" id="GO:0061630">
    <property type="term" value="F:ubiquitin protein ligase activity"/>
    <property type="evidence" value="ECO:0007669"/>
    <property type="project" value="UniProtKB-EC"/>
</dbReference>
<gene>
    <name evidence="17" type="ORF">RMAR00112_LOCUS7500</name>
    <name evidence="18" type="ORF">RMAR00112_LOCUS7504</name>
    <name evidence="19" type="ORF">RMAR00112_LOCUS7505</name>
</gene>
<feature type="transmembrane region" description="Helical" evidence="15">
    <location>
        <begin position="425"/>
        <end position="443"/>
    </location>
</feature>
<evidence type="ECO:0000313" key="19">
    <source>
        <dbReference type="EMBL" id="CAE0039546.1"/>
    </source>
</evidence>
<keyword evidence="13 15" id="KW-0472">Membrane</keyword>
<dbReference type="PANTHER" id="PTHR22763:SF162">
    <property type="entry name" value="TRANSMEMBRANE E3 UBIQUITIN-PROTEIN LIGASE 1"/>
    <property type="match status" value="1"/>
</dbReference>
<evidence type="ECO:0000256" key="7">
    <source>
        <dbReference type="ARBA" id="ARBA00022723"/>
    </source>
</evidence>
<evidence type="ECO:0000256" key="11">
    <source>
        <dbReference type="ARBA" id="ARBA00022833"/>
    </source>
</evidence>
<dbReference type="GO" id="GO:0008270">
    <property type="term" value="F:zinc ion binding"/>
    <property type="evidence" value="ECO:0007669"/>
    <property type="project" value="UniProtKB-KW"/>
</dbReference>
<feature type="transmembrane region" description="Helical" evidence="15">
    <location>
        <begin position="474"/>
        <end position="493"/>
    </location>
</feature>
<evidence type="ECO:0000259" key="16">
    <source>
        <dbReference type="PROSITE" id="PS50089"/>
    </source>
</evidence>
<dbReference type="InterPro" id="IPR011016">
    <property type="entry name" value="Znf_RING-CH"/>
</dbReference>
<feature type="transmembrane region" description="Helical" evidence="15">
    <location>
        <begin position="16"/>
        <end position="38"/>
    </location>
</feature>
<evidence type="ECO:0000256" key="15">
    <source>
        <dbReference type="SAM" id="Phobius"/>
    </source>
</evidence>
<feature type="transmembrane region" description="Helical" evidence="15">
    <location>
        <begin position="310"/>
        <end position="329"/>
    </location>
</feature>
<evidence type="ECO:0000256" key="12">
    <source>
        <dbReference type="ARBA" id="ARBA00022989"/>
    </source>
</evidence>
<dbReference type="SMART" id="SM00184">
    <property type="entry name" value="RING"/>
    <property type="match status" value="1"/>
</dbReference>
<dbReference type="EC" id="2.3.2.27" evidence="4"/>
<keyword evidence="11" id="KW-0862">Zinc</keyword>
<protein>
    <recommendedName>
        <fullName evidence="4">RING-type E3 ubiquitin transferase</fullName>
        <ecNumber evidence="4">2.3.2.27</ecNumber>
    </recommendedName>
</protein>
<keyword evidence="12 15" id="KW-1133">Transmembrane helix</keyword>
<organism evidence="19">
    <name type="scientific">Rhodosorus marinus</name>
    <dbReference type="NCBI Taxonomy" id="101924"/>
    <lineage>
        <taxon>Eukaryota</taxon>
        <taxon>Rhodophyta</taxon>
        <taxon>Stylonematophyceae</taxon>
        <taxon>Stylonematales</taxon>
        <taxon>Stylonemataceae</taxon>
        <taxon>Rhodosorus</taxon>
    </lineage>
</organism>
<dbReference type="SUPFAM" id="SSF57850">
    <property type="entry name" value="RING/U-box"/>
    <property type="match status" value="1"/>
</dbReference>